<dbReference type="EMBL" id="PYFT01000001">
    <property type="protein sequence ID" value="PSR55679.1"/>
    <property type="molecule type" value="Genomic_DNA"/>
</dbReference>
<name>A0A2T2YJK3_9BACT</name>
<dbReference type="InterPro" id="IPR025833">
    <property type="entry name" value="GDYXXLXY"/>
</dbReference>
<dbReference type="Pfam" id="PF14345">
    <property type="entry name" value="GDYXXLXY"/>
    <property type="match status" value="1"/>
</dbReference>
<evidence type="ECO:0000313" key="1">
    <source>
        <dbReference type="EMBL" id="PSR55679.1"/>
    </source>
</evidence>
<protein>
    <recommendedName>
        <fullName evidence="3">GDYXXLXY domain-containing protein</fullName>
    </recommendedName>
</protein>
<dbReference type="RefSeq" id="WP_106931860.1">
    <property type="nucleotide sequence ID" value="NZ_PYFT01000001.1"/>
</dbReference>
<dbReference type="OrthoDB" id="4868247at2"/>
<reference evidence="1 2" key="1">
    <citation type="submission" date="2018-03" db="EMBL/GenBank/DDBJ databases">
        <title>Adhaeribacter sp. HMF7605 Genome sequencing and assembly.</title>
        <authorList>
            <person name="Kang H."/>
            <person name="Kang J."/>
            <person name="Cha I."/>
            <person name="Kim H."/>
            <person name="Joh K."/>
        </authorList>
    </citation>
    <scope>NUCLEOTIDE SEQUENCE [LARGE SCALE GENOMIC DNA]</scope>
    <source>
        <strain evidence="1 2">HMF7605</strain>
    </source>
</reference>
<sequence>MNSKKVLLITFFLVALVQLYVPAKMILDQEEILKTGTPFKFKTAPIDPNDPFRGKYITLNYAENEVVVPKEENWLMGEPIYVSLQTDKAGFIKIKAVAKEKPANNQAFVKAKVGYVTDNGSRRLTIDYPFDRFYMEESKAYDAEQAYQQAQRDTSQVTYALVSIKNGNAVLKDVFIGSTSISEVVKARKLD</sequence>
<evidence type="ECO:0008006" key="3">
    <source>
        <dbReference type="Google" id="ProtNLM"/>
    </source>
</evidence>
<accession>A0A2T2YJK3</accession>
<proteinExistence type="predicted"/>
<comment type="caution">
    <text evidence="1">The sequence shown here is derived from an EMBL/GenBank/DDBJ whole genome shotgun (WGS) entry which is preliminary data.</text>
</comment>
<gene>
    <name evidence="1" type="ORF">AHMF7605_20305</name>
</gene>
<dbReference type="Proteomes" id="UP000240357">
    <property type="component" value="Unassembled WGS sequence"/>
</dbReference>
<dbReference type="AlphaFoldDB" id="A0A2T2YJK3"/>
<organism evidence="1 2">
    <name type="scientific">Adhaeribacter arboris</name>
    <dbReference type="NCBI Taxonomy" id="2072846"/>
    <lineage>
        <taxon>Bacteria</taxon>
        <taxon>Pseudomonadati</taxon>
        <taxon>Bacteroidota</taxon>
        <taxon>Cytophagia</taxon>
        <taxon>Cytophagales</taxon>
        <taxon>Hymenobacteraceae</taxon>
        <taxon>Adhaeribacter</taxon>
    </lineage>
</organism>
<evidence type="ECO:0000313" key="2">
    <source>
        <dbReference type="Proteomes" id="UP000240357"/>
    </source>
</evidence>
<keyword evidence="2" id="KW-1185">Reference proteome</keyword>